<dbReference type="InterPro" id="IPR052032">
    <property type="entry name" value="ATP-dep_AA_Ligase"/>
</dbReference>
<dbReference type="InterPro" id="IPR048764">
    <property type="entry name" value="PylC_N"/>
</dbReference>
<gene>
    <name evidence="6" type="ORF">EDM57_13780</name>
</gene>
<proteinExistence type="predicted"/>
<dbReference type="Pfam" id="PF02655">
    <property type="entry name" value="ATP-grasp_3"/>
    <property type="match status" value="1"/>
</dbReference>
<dbReference type="InterPro" id="IPR013815">
    <property type="entry name" value="ATP_grasp_subdomain_1"/>
</dbReference>
<dbReference type="GO" id="GO:0005524">
    <property type="term" value="F:ATP binding"/>
    <property type="evidence" value="ECO:0007669"/>
    <property type="project" value="UniProtKB-UniRule"/>
</dbReference>
<dbReference type="Pfam" id="PF21360">
    <property type="entry name" value="PylC-like_N"/>
    <property type="match status" value="1"/>
</dbReference>
<evidence type="ECO:0000259" key="5">
    <source>
        <dbReference type="PROSITE" id="PS50975"/>
    </source>
</evidence>
<evidence type="ECO:0000256" key="3">
    <source>
        <dbReference type="ARBA" id="ARBA00022840"/>
    </source>
</evidence>
<dbReference type="EMBL" id="RHHS01000032">
    <property type="protein sequence ID" value="RNB55817.1"/>
    <property type="molecule type" value="Genomic_DNA"/>
</dbReference>
<protein>
    <submittedName>
        <fullName evidence="6">ATP-grasp domain-containing protein</fullName>
    </submittedName>
</protein>
<dbReference type="Gene3D" id="3.40.50.20">
    <property type="match status" value="1"/>
</dbReference>
<reference evidence="6 7" key="1">
    <citation type="submission" date="2018-10" db="EMBL/GenBank/DDBJ databases">
        <title>Phylogenomics of Brevibacillus.</title>
        <authorList>
            <person name="Dunlap C."/>
        </authorList>
    </citation>
    <scope>NUCLEOTIDE SEQUENCE [LARGE SCALE GENOMIC DNA]</scope>
    <source>
        <strain evidence="6 7">DSM 100115</strain>
    </source>
</reference>
<dbReference type="NCBIfam" id="NF009406">
    <property type="entry name" value="PRK12767.1-5"/>
    <property type="match status" value="1"/>
</dbReference>
<dbReference type="GO" id="GO:0046872">
    <property type="term" value="F:metal ion binding"/>
    <property type="evidence" value="ECO:0007669"/>
    <property type="project" value="InterPro"/>
</dbReference>
<accession>A0A3M8AYQ7</accession>
<evidence type="ECO:0000256" key="1">
    <source>
        <dbReference type="ARBA" id="ARBA00022598"/>
    </source>
</evidence>
<sequence length="327" mass="35854">MNVLLTSVGRRVKLIEYFVREWGGAGKIIAADCEPTAPALFAAHHRQIVPRIDDPAYVRALEEICLRYDIKAVLSLIDPELGLLAAHAERFSRLGVQAVVSGLDVVNLCLDKKATHDFLRAHELPCVPTYTLEEAQAALTAGELAYPLLAKPRKGSASLGLVRMEKETELAALAQKAEELIVQPFLQGGEYGVDGYVDLVTGELTALFTRKKIRMRAGETDRSLAILDERLTSLVRSLVSVLPLRGPFDIDCFLLGDQYVISEINPRFGGGYPHAHESGVNVVAALFRNLRKEPGKPNVGDYEAGTIMLKYDQVMLINSSRLTGEGM</sequence>
<evidence type="ECO:0000256" key="4">
    <source>
        <dbReference type="PROSITE-ProRule" id="PRU00409"/>
    </source>
</evidence>
<feature type="domain" description="ATP-grasp" evidence="5">
    <location>
        <begin position="116"/>
        <end position="291"/>
    </location>
</feature>
<keyword evidence="7" id="KW-1185">Reference proteome</keyword>
<name>A0A3M8AYQ7_9BACL</name>
<dbReference type="InterPro" id="IPR003806">
    <property type="entry name" value="ATP-grasp_PylC-type"/>
</dbReference>
<dbReference type="PANTHER" id="PTHR43585">
    <property type="entry name" value="FUMIPYRROLE BIOSYNTHESIS PROTEIN C"/>
    <property type="match status" value="1"/>
</dbReference>
<dbReference type="AlphaFoldDB" id="A0A3M8AYQ7"/>
<dbReference type="InterPro" id="IPR011761">
    <property type="entry name" value="ATP-grasp"/>
</dbReference>
<keyword evidence="2 4" id="KW-0547">Nucleotide-binding</keyword>
<dbReference type="Gene3D" id="3.30.470.20">
    <property type="entry name" value="ATP-grasp fold, B domain"/>
    <property type="match status" value="1"/>
</dbReference>
<comment type="caution">
    <text evidence="6">The sequence shown here is derived from an EMBL/GenBank/DDBJ whole genome shotgun (WGS) entry which is preliminary data.</text>
</comment>
<keyword evidence="3 4" id="KW-0067">ATP-binding</keyword>
<dbReference type="Proteomes" id="UP000268829">
    <property type="component" value="Unassembled WGS sequence"/>
</dbReference>
<dbReference type="RefSeq" id="WP_122905310.1">
    <property type="nucleotide sequence ID" value="NZ_RHHS01000032.1"/>
</dbReference>
<evidence type="ECO:0000256" key="2">
    <source>
        <dbReference type="ARBA" id="ARBA00022741"/>
    </source>
</evidence>
<dbReference type="PANTHER" id="PTHR43585:SF2">
    <property type="entry name" value="ATP-GRASP ENZYME FSQD"/>
    <property type="match status" value="1"/>
</dbReference>
<organism evidence="6 7">
    <name type="scientific">Brevibacillus gelatini</name>
    <dbReference type="NCBI Taxonomy" id="1655277"/>
    <lineage>
        <taxon>Bacteria</taxon>
        <taxon>Bacillati</taxon>
        <taxon>Bacillota</taxon>
        <taxon>Bacilli</taxon>
        <taxon>Bacillales</taxon>
        <taxon>Paenibacillaceae</taxon>
        <taxon>Brevibacillus</taxon>
    </lineage>
</organism>
<dbReference type="SUPFAM" id="SSF56059">
    <property type="entry name" value="Glutathione synthetase ATP-binding domain-like"/>
    <property type="match status" value="1"/>
</dbReference>
<evidence type="ECO:0000313" key="7">
    <source>
        <dbReference type="Proteomes" id="UP000268829"/>
    </source>
</evidence>
<dbReference type="PROSITE" id="PS50975">
    <property type="entry name" value="ATP_GRASP"/>
    <property type="match status" value="1"/>
</dbReference>
<keyword evidence="1" id="KW-0436">Ligase</keyword>
<dbReference type="GO" id="GO:0016874">
    <property type="term" value="F:ligase activity"/>
    <property type="evidence" value="ECO:0007669"/>
    <property type="project" value="UniProtKB-KW"/>
</dbReference>
<dbReference type="Gene3D" id="3.30.1490.20">
    <property type="entry name" value="ATP-grasp fold, A domain"/>
    <property type="match status" value="1"/>
</dbReference>
<dbReference type="OrthoDB" id="9803907at2"/>
<evidence type="ECO:0000313" key="6">
    <source>
        <dbReference type="EMBL" id="RNB55817.1"/>
    </source>
</evidence>